<organism evidence="5 6">
    <name type="scientific">Caenorhabditis nigoni</name>
    <dbReference type="NCBI Taxonomy" id="1611254"/>
    <lineage>
        <taxon>Eukaryota</taxon>
        <taxon>Metazoa</taxon>
        <taxon>Ecdysozoa</taxon>
        <taxon>Nematoda</taxon>
        <taxon>Chromadorea</taxon>
        <taxon>Rhabditida</taxon>
        <taxon>Rhabditina</taxon>
        <taxon>Rhabditomorpha</taxon>
        <taxon>Rhabditoidea</taxon>
        <taxon>Rhabditidae</taxon>
        <taxon>Peloderinae</taxon>
        <taxon>Caenorhabditis</taxon>
    </lineage>
</organism>
<keyword evidence="2 3" id="KW-0238">DNA-binding</keyword>
<dbReference type="Proteomes" id="UP000230233">
    <property type="component" value="Chromosome X"/>
</dbReference>
<keyword evidence="6" id="KW-1185">Reference proteome</keyword>
<dbReference type="SUPFAM" id="SSF46689">
    <property type="entry name" value="Homeodomain-like"/>
    <property type="match status" value="1"/>
</dbReference>
<sequence>MMDATNSNPSQVVAVQKKRTWNKAQRTRLSEVFQSSKFITQRMINELAAEMGVSQMKVEIYFRAKRFPEAEKARKERERMRKNKRNHARPQATNALIPAIPAIAAIPAIRAVPAIPDIPAIPAIPAIPSITAIPAIPTVPAIPAMPMRTANNGPPVAVNPALGAPCHGAPMNWGNYQWGMATPPAMPSQNQEMFAFNPFVYGNALVGPYNANYAPPYPAQSSMNWNRGIFGYQQGYQPPFYAAQHKQNESTAIGGTVAKIMG</sequence>
<keyword evidence="2 3" id="KW-0371">Homeobox</keyword>
<feature type="DNA-binding region" description="Homeobox" evidence="2">
    <location>
        <begin position="14"/>
        <end position="73"/>
    </location>
</feature>
<evidence type="ECO:0000259" key="4">
    <source>
        <dbReference type="PROSITE" id="PS50071"/>
    </source>
</evidence>
<evidence type="ECO:0000256" key="2">
    <source>
        <dbReference type="PROSITE-ProRule" id="PRU00108"/>
    </source>
</evidence>
<evidence type="ECO:0000256" key="3">
    <source>
        <dbReference type="RuleBase" id="RU000682"/>
    </source>
</evidence>
<proteinExistence type="predicted"/>
<dbReference type="Pfam" id="PF00046">
    <property type="entry name" value="Homeodomain"/>
    <property type="match status" value="1"/>
</dbReference>
<evidence type="ECO:0000313" key="6">
    <source>
        <dbReference type="Proteomes" id="UP000230233"/>
    </source>
</evidence>
<dbReference type="GO" id="GO:0003677">
    <property type="term" value="F:DNA binding"/>
    <property type="evidence" value="ECO:0007669"/>
    <property type="project" value="UniProtKB-UniRule"/>
</dbReference>
<comment type="subcellular location">
    <subcellularLocation>
        <location evidence="1 2 3">Nucleus</location>
    </subcellularLocation>
</comment>
<accession>A0A2G5SKN2</accession>
<keyword evidence="2 3" id="KW-0539">Nucleus</keyword>
<feature type="domain" description="Homeobox" evidence="4">
    <location>
        <begin position="12"/>
        <end position="72"/>
    </location>
</feature>
<dbReference type="STRING" id="1611254.A0A2G5SKN2"/>
<dbReference type="SMART" id="SM00389">
    <property type="entry name" value="HOX"/>
    <property type="match status" value="1"/>
</dbReference>
<dbReference type="PANTHER" id="PTHR34785">
    <property type="entry name" value="ECA1 GAMETOGENESIS RELATED FAMILY PROTEIN-RELATED"/>
    <property type="match status" value="1"/>
</dbReference>
<gene>
    <name evidence="5" type="primary">Cnig_chr_X.g22513</name>
    <name evidence="5" type="ORF">B9Z55_022513</name>
</gene>
<dbReference type="AlphaFoldDB" id="A0A2G5SKN2"/>
<dbReference type="PROSITE" id="PS50071">
    <property type="entry name" value="HOMEOBOX_2"/>
    <property type="match status" value="1"/>
</dbReference>
<comment type="caution">
    <text evidence="5">The sequence shown here is derived from an EMBL/GenBank/DDBJ whole genome shotgun (WGS) entry which is preliminary data.</text>
</comment>
<name>A0A2G5SKN2_9PELO</name>
<reference evidence="6" key="1">
    <citation type="submission" date="2017-10" db="EMBL/GenBank/DDBJ databases">
        <title>Rapid genome shrinkage in a self-fertile nematode reveals novel sperm competition proteins.</title>
        <authorList>
            <person name="Yin D."/>
            <person name="Schwarz E.M."/>
            <person name="Thomas C.G."/>
            <person name="Felde R.L."/>
            <person name="Korf I.F."/>
            <person name="Cutter A.D."/>
            <person name="Schartner C.M."/>
            <person name="Ralston E.J."/>
            <person name="Meyer B.J."/>
            <person name="Haag E.S."/>
        </authorList>
    </citation>
    <scope>NUCLEOTIDE SEQUENCE [LARGE SCALE GENOMIC DNA]</scope>
    <source>
        <strain evidence="6">JU1422</strain>
    </source>
</reference>
<dbReference type="GO" id="GO:0005634">
    <property type="term" value="C:nucleus"/>
    <property type="evidence" value="ECO:0007669"/>
    <property type="project" value="UniProtKB-SubCell"/>
</dbReference>
<evidence type="ECO:0000256" key="1">
    <source>
        <dbReference type="ARBA" id="ARBA00004123"/>
    </source>
</evidence>
<dbReference type="InterPro" id="IPR009057">
    <property type="entry name" value="Homeodomain-like_sf"/>
</dbReference>
<evidence type="ECO:0000313" key="5">
    <source>
        <dbReference type="EMBL" id="PIC15598.1"/>
    </source>
</evidence>
<dbReference type="InterPro" id="IPR001356">
    <property type="entry name" value="HD"/>
</dbReference>
<dbReference type="EMBL" id="PDUG01000006">
    <property type="protein sequence ID" value="PIC15598.1"/>
    <property type="molecule type" value="Genomic_DNA"/>
</dbReference>
<protein>
    <recommendedName>
        <fullName evidence="4">Homeobox domain-containing protein</fullName>
    </recommendedName>
</protein>
<dbReference type="Gene3D" id="1.10.10.60">
    <property type="entry name" value="Homeodomain-like"/>
    <property type="match status" value="1"/>
</dbReference>
<dbReference type="PANTHER" id="PTHR34785:SF3">
    <property type="entry name" value="ECA1 GAMETOGENESIS RELATED FAMILY PROTEIN-RELATED"/>
    <property type="match status" value="1"/>
</dbReference>